<reference evidence="2" key="2">
    <citation type="submission" date="2021-02" db="EMBL/GenBank/DDBJ databases">
        <authorList>
            <person name="Kimball J.A."/>
            <person name="Haas M.W."/>
            <person name="Macchietto M."/>
            <person name="Kono T."/>
            <person name="Duquette J."/>
            <person name="Shao M."/>
        </authorList>
    </citation>
    <scope>NUCLEOTIDE SEQUENCE</scope>
    <source>
        <tissue evidence="2">Fresh leaf tissue</tissue>
    </source>
</reference>
<name>A0A8J5TKF1_ZIZPA</name>
<dbReference type="Proteomes" id="UP000729402">
    <property type="component" value="Unassembled WGS sequence"/>
</dbReference>
<feature type="compositionally biased region" description="Low complexity" evidence="1">
    <location>
        <begin position="19"/>
        <end position="35"/>
    </location>
</feature>
<comment type="caution">
    <text evidence="2">The sequence shown here is derived from an EMBL/GenBank/DDBJ whole genome shotgun (WGS) entry which is preliminary data.</text>
</comment>
<dbReference type="AlphaFoldDB" id="A0A8J5TKF1"/>
<evidence type="ECO:0000313" key="3">
    <source>
        <dbReference type="Proteomes" id="UP000729402"/>
    </source>
</evidence>
<reference evidence="2" key="1">
    <citation type="journal article" date="2021" name="bioRxiv">
        <title>Whole Genome Assembly and Annotation of Northern Wild Rice, Zizania palustris L., Supports a Whole Genome Duplication in the Zizania Genus.</title>
        <authorList>
            <person name="Haas M."/>
            <person name="Kono T."/>
            <person name="Macchietto M."/>
            <person name="Millas R."/>
            <person name="McGilp L."/>
            <person name="Shao M."/>
            <person name="Duquette J."/>
            <person name="Hirsch C.N."/>
            <person name="Kimball J."/>
        </authorList>
    </citation>
    <scope>NUCLEOTIDE SEQUENCE</scope>
    <source>
        <tissue evidence="2">Fresh leaf tissue</tissue>
    </source>
</reference>
<evidence type="ECO:0000256" key="1">
    <source>
        <dbReference type="SAM" id="MobiDB-lite"/>
    </source>
</evidence>
<proteinExistence type="predicted"/>
<feature type="region of interest" description="Disordered" evidence="1">
    <location>
        <begin position="1"/>
        <end position="69"/>
    </location>
</feature>
<dbReference type="EMBL" id="JAAALK010000282">
    <property type="protein sequence ID" value="KAG8081381.1"/>
    <property type="molecule type" value="Genomic_DNA"/>
</dbReference>
<keyword evidence="3" id="KW-1185">Reference proteome</keyword>
<sequence>MAFGGGTTRQRHGDGRSGGCTAATGRGHGAAAWHGSEQHGAMVAAHGVRESSGRPQPWVSQDTASDDVRRRDHQKLVAFQRHTQTQHTREQGNSVLVQFLVIFLL</sequence>
<evidence type="ECO:0000313" key="2">
    <source>
        <dbReference type="EMBL" id="KAG8081381.1"/>
    </source>
</evidence>
<gene>
    <name evidence="2" type="ORF">GUJ93_ZPchr0007g4206</name>
</gene>
<protein>
    <submittedName>
        <fullName evidence="2">Uncharacterized protein</fullName>
    </submittedName>
</protein>
<organism evidence="2 3">
    <name type="scientific">Zizania palustris</name>
    <name type="common">Northern wild rice</name>
    <dbReference type="NCBI Taxonomy" id="103762"/>
    <lineage>
        <taxon>Eukaryota</taxon>
        <taxon>Viridiplantae</taxon>
        <taxon>Streptophyta</taxon>
        <taxon>Embryophyta</taxon>
        <taxon>Tracheophyta</taxon>
        <taxon>Spermatophyta</taxon>
        <taxon>Magnoliopsida</taxon>
        <taxon>Liliopsida</taxon>
        <taxon>Poales</taxon>
        <taxon>Poaceae</taxon>
        <taxon>BOP clade</taxon>
        <taxon>Oryzoideae</taxon>
        <taxon>Oryzeae</taxon>
        <taxon>Zizaniinae</taxon>
        <taxon>Zizania</taxon>
    </lineage>
</organism>
<accession>A0A8J5TKF1</accession>